<accession>A0ABM3C676</accession>
<dbReference type="PRINTS" id="PR00722">
    <property type="entry name" value="CHYMOTRYPSIN"/>
</dbReference>
<keyword evidence="4" id="KW-1185">Reference proteome</keyword>
<dbReference type="PANTHER" id="PTHR24252:SF7">
    <property type="entry name" value="HYALIN"/>
    <property type="match status" value="1"/>
</dbReference>
<dbReference type="Proteomes" id="UP001652661">
    <property type="component" value="Chromosome 2L"/>
</dbReference>
<keyword evidence="2" id="KW-0378">Hydrolase</keyword>
<protein>
    <submittedName>
        <fullName evidence="5">Chymotrypsin-like protease CTRL-1</fullName>
    </submittedName>
</protein>
<dbReference type="PROSITE" id="PS00134">
    <property type="entry name" value="TRYPSIN_HIS"/>
    <property type="match status" value="1"/>
</dbReference>
<dbReference type="SMART" id="SM00020">
    <property type="entry name" value="Tryp_SPc"/>
    <property type="match status" value="1"/>
</dbReference>
<dbReference type="PROSITE" id="PS00135">
    <property type="entry name" value="TRYPSIN_SER"/>
    <property type="match status" value="1"/>
</dbReference>
<evidence type="ECO:0000256" key="1">
    <source>
        <dbReference type="ARBA" id="ARBA00023157"/>
    </source>
</evidence>
<dbReference type="PANTHER" id="PTHR24252">
    <property type="entry name" value="ACROSIN-RELATED"/>
    <property type="match status" value="1"/>
</dbReference>
<gene>
    <name evidence="5" type="primary">LOC108076842</name>
</gene>
<organism evidence="4 5">
    <name type="scientific">Drosophila kikkawai</name>
    <name type="common">Fruit fly</name>
    <dbReference type="NCBI Taxonomy" id="30033"/>
    <lineage>
        <taxon>Eukaryota</taxon>
        <taxon>Metazoa</taxon>
        <taxon>Ecdysozoa</taxon>
        <taxon>Arthropoda</taxon>
        <taxon>Hexapoda</taxon>
        <taxon>Insecta</taxon>
        <taxon>Pterygota</taxon>
        <taxon>Neoptera</taxon>
        <taxon>Endopterygota</taxon>
        <taxon>Diptera</taxon>
        <taxon>Brachycera</taxon>
        <taxon>Muscomorpha</taxon>
        <taxon>Ephydroidea</taxon>
        <taxon>Drosophilidae</taxon>
        <taxon>Drosophila</taxon>
        <taxon>Sophophora</taxon>
    </lineage>
</organism>
<dbReference type="InterPro" id="IPR001254">
    <property type="entry name" value="Trypsin_dom"/>
</dbReference>
<dbReference type="PROSITE" id="PS50240">
    <property type="entry name" value="TRYPSIN_DOM"/>
    <property type="match status" value="1"/>
</dbReference>
<dbReference type="RefSeq" id="XP_041631707.2">
    <property type="nucleotide sequence ID" value="XM_041775773.2"/>
</dbReference>
<evidence type="ECO:0000256" key="2">
    <source>
        <dbReference type="RuleBase" id="RU363034"/>
    </source>
</evidence>
<keyword evidence="2" id="KW-0645">Protease</keyword>
<keyword evidence="2" id="KW-0720">Serine protease</keyword>
<dbReference type="InterPro" id="IPR009003">
    <property type="entry name" value="Peptidase_S1_PA"/>
</dbReference>
<reference evidence="4" key="1">
    <citation type="submission" date="2025-05" db="UniProtKB">
        <authorList>
            <consortium name="RefSeq"/>
        </authorList>
    </citation>
    <scope>NUCLEOTIDE SEQUENCE [LARGE SCALE GENOMIC DNA]</scope>
    <source>
        <strain evidence="4">14028-0561.14</strain>
    </source>
</reference>
<dbReference type="GeneID" id="108076842"/>
<dbReference type="InterPro" id="IPR033116">
    <property type="entry name" value="TRYPSIN_SER"/>
</dbReference>
<proteinExistence type="predicted"/>
<evidence type="ECO:0000313" key="4">
    <source>
        <dbReference type="Proteomes" id="UP001652661"/>
    </source>
</evidence>
<dbReference type="Gene3D" id="2.40.10.10">
    <property type="entry name" value="Trypsin-like serine proteases"/>
    <property type="match status" value="2"/>
</dbReference>
<evidence type="ECO:0000259" key="3">
    <source>
        <dbReference type="PROSITE" id="PS50240"/>
    </source>
</evidence>
<dbReference type="SUPFAM" id="SSF50494">
    <property type="entry name" value="Trypsin-like serine proteases"/>
    <property type="match status" value="1"/>
</dbReference>
<dbReference type="InterPro" id="IPR018114">
    <property type="entry name" value="TRYPSIN_HIS"/>
</dbReference>
<dbReference type="InterPro" id="IPR001314">
    <property type="entry name" value="Peptidase_S1A"/>
</dbReference>
<feature type="domain" description="Peptidase S1" evidence="3">
    <location>
        <begin position="41"/>
        <end position="292"/>
    </location>
</feature>
<dbReference type="CDD" id="cd00190">
    <property type="entry name" value="Tryp_SPc"/>
    <property type="match status" value="1"/>
</dbReference>
<sequence>MTGIKFGLIFTVCLVVQQQGVLTYFMRQNCGRSYPRPSPRIVNGQTAVLGMAPFMAYLYINSSFHCGGSIITERYILTAGHCVEKDLKVRLGEYNTRTNPDCDGTACFPSIEIYGIQKSILHAGYNDITLANDIALLKLNRRIIFNVNTQPVCLVRSPTYLPPIHEFHAFGWGRTENRTIARVLQTTKLYLYSNSFCNSRLNDSLNQNQFCAATRNSDTCQGDSGGPLVTHLPIGEMSFYVQLGLVSFGDSHCRGLKQVIKESKHLSLSPSRKGAFMTKCCTLADQLEDIAKVQDHLQSIVTQLDRVFGIQFLMVISGNYVSTVGTIYTTYSIFKQEVLYCPLHGAYAPT</sequence>
<evidence type="ECO:0000313" key="5">
    <source>
        <dbReference type="RefSeq" id="XP_041631707.2"/>
    </source>
</evidence>
<reference evidence="5" key="2">
    <citation type="submission" date="2025-08" db="UniProtKB">
        <authorList>
            <consortium name="RefSeq"/>
        </authorList>
    </citation>
    <scope>IDENTIFICATION</scope>
    <source>
        <strain evidence="5">14028-0561.14</strain>
        <tissue evidence="5">Whole fly</tissue>
    </source>
</reference>
<name>A0ABM3C676_DROKI</name>
<keyword evidence="1" id="KW-1015">Disulfide bond</keyword>
<dbReference type="Pfam" id="PF00089">
    <property type="entry name" value="Trypsin"/>
    <property type="match status" value="1"/>
</dbReference>
<dbReference type="InterPro" id="IPR043504">
    <property type="entry name" value="Peptidase_S1_PA_chymotrypsin"/>
</dbReference>